<evidence type="ECO:0000256" key="1">
    <source>
        <dbReference type="ARBA" id="ARBA00017378"/>
    </source>
</evidence>
<evidence type="ECO:0000256" key="2">
    <source>
        <dbReference type="ARBA" id="ARBA00022448"/>
    </source>
</evidence>
<dbReference type="EMBL" id="QOHO01000071">
    <property type="protein sequence ID" value="RFZ76934.1"/>
    <property type="molecule type" value="Genomic_DNA"/>
</dbReference>
<dbReference type="Pfam" id="PF02080">
    <property type="entry name" value="TrkA_C"/>
    <property type="match status" value="1"/>
</dbReference>
<dbReference type="Gene3D" id="3.30.70.1450">
    <property type="entry name" value="Regulator of K+ conductance, C-terminal domain"/>
    <property type="match status" value="1"/>
</dbReference>
<evidence type="ECO:0000256" key="6">
    <source>
        <dbReference type="ARBA" id="ARBA00023065"/>
    </source>
</evidence>
<dbReference type="PROSITE" id="PS51202">
    <property type="entry name" value="RCK_C"/>
    <property type="match status" value="1"/>
</dbReference>
<dbReference type="InterPro" id="IPR006037">
    <property type="entry name" value="RCK_C"/>
</dbReference>
<dbReference type="InterPro" id="IPR050721">
    <property type="entry name" value="Trk_Ktr_HKT_K-transport"/>
</dbReference>
<dbReference type="OrthoDB" id="9775180at2"/>
<dbReference type="Pfam" id="PF02254">
    <property type="entry name" value="TrkA_N"/>
    <property type="match status" value="1"/>
</dbReference>
<sequence length="221" mass="23945">MKTKVLLVGGRSKAKSLAASLINKGYQVTVINDTLEDCVKLSEIDRLTVIHGDGTRPFVLEDANAGDADIAIAMTAKDEDNLVICELCKKKFQVKKTVALLTDPKKTDFFYKMGIDSVVCAITAITGIIEQQAFVDKITTLIPIGEGRVNIAEVPIPDTSPAVGKKLWEIDLPKEVIVGCILRGDTTMVPRGDTRILSGDMLVLISSDKQEMAAIQELTGR</sequence>
<gene>
    <name evidence="9" type="primary">trkA_2</name>
    <name evidence="10" type="ORF">DS742_20885</name>
    <name evidence="9" type="ORF">LAD12857_16750</name>
</gene>
<dbReference type="RefSeq" id="WP_117418900.1">
    <property type="nucleotide sequence ID" value="NZ_BRPJ01000030.1"/>
</dbReference>
<dbReference type="EMBL" id="BRPJ01000030">
    <property type="protein sequence ID" value="GLB29752.1"/>
    <property type="molecule type" value="Genomic_DNA"/>
</dbReference>
<feature type="domain" description="RCK C-terminal" evidence="8">
    <location>
        <begin position="139"/>
        <end position="221"/>
    </location>
</feature>
<evidence type="ECO:0000256" key="4">
    <source>
        <dbReference type="ARBA" id="ARBA00022958"/>
    </source>
</evidence>
<protein>
    <recommendedName>
        <fullName evidence="1">Trk system potassium uptake protein TrkA</fullName>
    </recommendedName>
</protein>
<dbReference type="Gene3D" id="3.40.50.720">
    <property type="entry name" value="NAD(P)-binding Rossmann-like Domain"/>
    <property type="match status" value="1"/>
</dbReference>
<evidence type="ECO:0000256" key="3">
    <source>
        <dbReference type="ARBA" id="ARBA00022538"/>
    </source>
</evidence>
<evidence type="ECO:0000313" key="9">
    <source>
        <dbReference type="EMBL" id="GLB29752.1"/>
    </source>
</evidence>
<keyword evidence="3" id="KW-0633">Potassium transport</keyword>
<dbReference type="AlphaFoldDB" id="A0A3E2N7L1"/>
<name>A0A3E2N7L1_9FIRM</name>
<keyword evidence="12" id="KW-1185">Reference proteome</keyword>
<dbReference type="InterPro" id="IPR006036">
    <property type="entry name" value="K_uptake_TrkA"/>
</dbReference>
<dbReference type="GO" id="GO:0005886">
    <property type="term" value="C:plasma membrane"/>
    <property type="evidence" value="ECO:0007669"/>
    <property type="project" value="InterPro"/>
</dbReference>
<dbReference type="InterPro" id="IPR036291">
    <property type="entry name" value="NAD(P)-bd_dom_sf"/>
</dbReference>
<dbReference type="PANTHER" id="PTHR43833">
    <property type="entry name" value="POTASSIUM CHANNEL PROTEIN 2-RELATED-RELATED"/>
    <property type="match status" value="1"/>
</dbReference>
<feature type="domain" description="RCK N-terminal" evidence="7">
    <location>
        <begin position="2"/>
        <end position="119"/>
    </location>
</feature>
<dbReference type="SUPFAM" id="SSF51735">
    <property type="entry name" value="NAD(P)-binding Rossmann-fold domains"/>
    <property type="match status" value="1"/>
</dbReference>
<evidence type="ECO:0000256" key="5">
    <source>
        <dbReference type="ARBA" id="ARBA00023027"/>
    </source>
</evidence>
<dbReference type="PROSITE" id="PS51201">
    <property type="entry name" value="RCK_N"/>
    <property type="match status" value="1"/>
</dbReference>
<keyword evidence="4" id="KW-0630">Potassium</keyword>
<dbReference type="InterPro" id="IPR036721">
    <property type="entry name" value="RCK_C_sf"/>
</dbReference>
<dbReference type="Proteomes" id="UP000260680">
    <property type="component" value="Unassembled WGS sequence"/>
</dbReference>
<evidence type="ECO:0000259" key="7">
    <source>
        <dbReference type="PROSITE" id="PS51201"/>
    </source>
</evidence>
<accession>A0A3E2N7L1</accession>
<evidence type="ECO:0000313" key="11">
    <source>
        <dbReference type="Proteomes" id="UP000260680"/>
    </source>
</evidence>
<organism evidence="10 11">
    <name type="scientific">Lacrimispora amygdalina</name>
    <dbReference type="NCBI Taxonomy" id="253257"/>
    <lineage>
        <taxon>Bacteria</taxon>
        <taxon>Bacillati</taxon>
        <taxon>Bacillota</taxon>
        <taxon>Clostridia</taxon>
        <taxon>Lachnospirales</taxon>
        <taxon>Lachnospiraceae</taxon>
        <taxon>Lacrimispora</taxon>
    </lineage>
</organism>
<keyword evidence="5" id="KW-0520">NAD</keyword>
<reference evidence="10 11" key="1">
    <citation type="submission" date="2018-07" db="EMBL/GenBank/DDBJ databases">
        <title>New species, Clostridium PI-S10-A1B.</title>
        <authorList>
            <person name="Krishna G."/>
            <person name="Summeta K."/>
            <person name="Shikha S."/>
            <person name="Prabhu P.B."/>
            <person name="Suresh K."/>
        </authorList>
    </citation>
    <scope>NUCLEOTIDE SEQUENCE [LARGE SCALE GENOMIC DNA]</scope>
    <source>
        <strain evidence="10 11">PI-S10-A1B</strain>
    </source>
</reference>
<dbReference type="PANTHER" id="PTHR43833:SF5">
    <property type="entry name" value="TRK SYSTEM POTASSIUM UPTAKE PROTEIN TRKA"/>
    <property type="match status" value="1"/>
</dbReference>
<dbReference type="SUPFAM" id="SSF116726">
    <property type="entry name" value="TrkA C-terminal domain-like"/>
    <property type="match status" value="1"/>
</dbReference>
<evidence type="ECO:0000313" key="12">
    <source>
        <dbReference type="Proteomes" id="UP001419084"/>
    </source>
</evidence>
<keyword evidence="6" id="KW-0406">Ion transport</keyword>
<proteinExistence type="predicted"/>
<dbReference type="InterPro" id="IPR003148">
    <property type="entry name" value="RCK_N"/>
</dbReference>
<comment type="caution">
    <text evidence="10">The sequence shown here is derived from an EMBL/GenBank/DDBJ whole genome shotgun (WGS) entry which is preliminary data.</text>
</comment>
<keyword evidence="2" id="KW-0813">Transport</keyword>
<evidence type="ECO:0000259" key="8">
    <source>
        <dbReference type="PROSITE" id="PS51202"/>
    </source>
</evidence>
<dbReference type="PRINTS" id="PR00335">
    <property type="entry name" value="KUPTAKETRKA"/>
</dbReference>
<reference evidence="9 12" key="2">
    <citation type="journal article" date="2024" name="Int. J. Syst. Evol. Microbiol.">
        <title>Lacrimispora brassicae sp. nov. isolated from fermented cabbage, and proposal of Clostridium indicum Gundawar et al. 2019 and Clostridium methoxybenzovorans Mechichi et al. 1999 as heterotypic synonyms of Lacrimispora amygdalina (Parshina et al. 2003) Haas and Blanchard 2020 and Lacrimispora indolis (McClung and McCoy 1957) Haas and Blanchard 2020, respectively.</title>
        <authorList>
            <person name="Kobayashi H."/>
            <person name="Tanizawa Y."/>
            <person name="Sakamoto M."/>
            <person name="Ohkuma M."/>
            <person name="Tohno M."/>
        </authorList>
    </citation>
    <scope>NUCLEOTIDE SEQUENCE [LARGE SCALE GENOMIC DNA]</scope>
    <source>
        <strain evidence="9 12">DSM 12857</strain>
    </source>
</reference>
<evidence type="ECO:0000313" key="10">
    <source>
        <dbReference type="EMBL" id="RFZ76934.1"/>
    </source>
</evidence>
<dbReference type="GO" id="GO:0015079">
    <property type="term" value="F:potassium ion transmembrane transporter activity"/>
    <property type="evidence" value="ECO:0007669"/>
    <property type="project" value="InterPro"/>
</dbReference>
<dbReference type="Proteomes" id="UP001419084">
    <property type="component" value="Unassembled WGS sequence"/>
</dbReference>